<keyword evidence="8" id="KW-1185">Reference proteome</keyword>
<dbReference type="AlphaFoldDB" id="A0A2U2ASS3"/>
<organism evidence="5 7">
    <name type="scientific">Ignatzschineria cameli</name>
    <dbReference type="NCBI Taxonomy" id="2182793"/>
    <lineage>
        <taxon>Bacteria</taxon>
        <taxon>Pseudomonadati</taxon>
        <taxon>Pseudomonadota</taxon>
        <taxon>Gammaproteobacteria</taxon>
        <taxon>Cardiobacteriales</taxon>
        <taxon>Ignatzschineriaceae</taxon>
        <taxon>Ignatzschineria</taxon>
    </lineage>
</organism>
<dbReference type="SUPFAM" id="SSF54611">
    <property type="entry name" value="SecB-like"/>
    <property type="match status" value="1"/>
</dbReference>
<dbReference type="GO" id="GO:0051262">
    <property type="term" value="P:protein tetramerization"/>
    <property type="evidence" value="ECO:0007669"/>
    <property type="project" value="InterPro"/>
</dbReference>
<comment type="caution">
    <text evidence="5">The sequence shown here is derived from an EMBL/GenBank/DDBJ whole genome shotgun (WGS) entry which is preliminary data.</text>
</comment>
<dbReference type="OrthoDB" id="983047at2"/>
<name>A0A2U2ASS3_9GAMM</name>
<dbReference type="EMBL" id="QEWW01000001">
    <property type="protein sequence ID" value="PWD87771.1"/>
    <property type="molecule type" value="Genomic_DNA"/>
</dbReference>
<dbReference type="GO" id="GO:0051082">
    <property type="term" value="F:unfolded protein binding"/>
    <property type="evidence" value="ECO:0007669"/>
    <property type="project" value="InterPro"/>
</dbReference>
<evidence type="ECO:0000256" key="4">
    <source>
        <dbReference type="ARBA" id="ARBA00023010"/>
    </source>
</evidence>
<evidence type="ECO:0000313" key="7">
    <source>
        <dbReference type="Proteomes" id="UP000245059"/>
    </source>
</evidence>
<gene>
    <name evidence="5" type="ORF">DC077_00340</name>
    <name evidence="6" type="ORF">DC078_03910</name>
</gene>
<reference evidence="7 8" key="2">
    <citation type="submission" date="2018-05" db="EMBL/GenBank/DDBJ databases">
        <title>Ignatzschineria dubaiensis sp. nov., isolated from necrotic foot tissues of dromedaries (Camelus dromedarius) and associated maggots in Dubai, United Arab Emirates.</title>
        <authorList>
            <person name="Tsang C.C."/>
            <person name="Tang J.Y.M."/>
            <person name="Fong J.Y.H."/>
            <person name="Kinne J."/>
            <person name="Lee H.H."/>
            <person name="Joseph M."/>
            <person name="Jose S."/>
            <person name="Schuster R.K."/>
            <person name="Tang Y."/>
            <person name="Sivakumar S."/>
            <person name="Chen J.H.K."/>
            <person name="Teng J.L.L."/>
            <person name="Lau S.K.P."/>
            <person name="Wernery U."/>
            <person name="Woo P.C.Y."/>
        </authorList>
    </citation>
    <scope>NUCLEOTIDE SEQUENCE [LARGE SCALE GENOMIC DNA]</scope>
    <source>
        <strain evidence="7">UAE-HKU57</strain>
        <strain evidence="8">UAE-HKU58</strain>
    </source>
</reference>
<evidence type="ECO:0000313" key="6">
    <source>
        <dbReference type="EMBL" id="PWD92974.1"/>
    </source>
</evidence>
<keyword evidence="2" id="KW-0813">Transport</keyword>
<evidence type="ECO:0000256" key="3">
    <source>
        <dbReference type="ARBA" id="ARBA00022927"/>
    </source>
</evidence>
<evidence type="ECO:0000256" key="1">
    <source>
        <dbReference type="ARBA" id="ARBA00009990"/>
    </source>
</evidence>
<evidence type="ECO:0008006" key="9">
    <source>
        <dbReference type="Google" id="ProtNLM"/>
    </source>
</evidence>
<evidence type="ECO:0000313" key="5">
    <source>
        <dbReference type="EMBL" id="PWD87771.1"/>
    </source>
</evidence>
<proteinExistence type="inferred from homology"/>
<dbReference type="RefSeq" id="WP_109201298.1">
    <property type="nucleotide sequence ID" value="NZ_QEWS01000012.1"/>
</dbReference>
<dbReference type="InterPro" id="IPR035958">
    <property type="entry name" value="SecB-like_sf"/>
</dbReference>
<dbReference type="Gene3D" id="3.10.420.10">
    <property type="entry name" value="SecB-like"/>
    <property type="match status" value="1"/>
</dbReference>
<evidence type="ECO:0000256" key="2">
    <source>
        <dbReference type="ARBA" id="ARBA00022448"/>
    </source>
</evidence>
<dbReference type="Proteomes" id="UP000245217">
    <property type="component" value="Unassembled WGS sequence"/>
</dbReference>
<dbReference type="Pfam" id="PF02556">
    <property type="entry name" value="SecB"/>
    <property type="match status" value="1"/>
</dbReference>
<evidence type="ECO:0000313" key="8">
    <source>
        <dbReference type="Proteomes" id="UP000245217"/>
    </source>
</evidence>
<protein>
    <recommendedName>
        <fullName evidence="9">Preprotein translocase subunit SecB</fullName>
    </recommendedName>
</protein>
<reference evidence="5" key="1">
    <citation type="journal article" date="2018" name="Genome Announc.">
        <title>Ignatzschineria cameli sp. nov., isolated from necrotic foot tissue of dromedaries (Camelus dromedarius) and associated maggots (Wohlfahrtia species) in Dubai.</title>
        <authorList>
            <person name="Tsang C.C."/>
            <person name="Tang J.Y."/>
            <person name="Fong J.Y."/>
            <person name="Kinne J."/>
            <person name="Lee H.H."/>
            <person name="Joseph M."/>
            <person name="Jose S."/>
            <person name="Schuster R.K."/>
            <person name="Tang Y."/>
            <person name="Sivakumar S."/>
            <person name="Chen J.H."/>
            <person name="Teng J.L."/>
            <person name="Lau S.K."/>
            <person name="Wernery U."/>
            <person name="Woo P.C."/>
        </authorList>
    </citation>
    <scope>NUCLEOTIDE SEQUENCE</scope>
    <source>
        <strain evidence="5">UAE-HKU57</strain>
        <strain evidence="6">UAE-HKU58</strain>
    </source>
</reference>
<keyword evidence="3" id="KW-0653">Protein transport</keyword>
<comment type="similarity">
    <text evidence="1">Belongs to the SecB family.</text>
</comment>
<accession>A0A2U2ASS3</accession>
<dbReference type="EMBL" id="QEWV01000003">
    <property type="protein sequence ID" value="PWD92974.1"/>
    <property type="molecule type" value="Genomic_DNA"/>
</dbReference>
<sequence length="137" mass="15964">MKIQLKSNKVLFLQFFPIDHDVEVSEVEIKNQDHFSFDLEVSFPTQKNHKLFTVTTQATLAQKDQYLLQIIFSSEFETNKIIDTKFKASKFPYINAPAIAYPFFRATIATILINSGWEPYYLPSVNFEKLYNEKIGV</sequence>
<dbReference type="GO" id="GO:0015031">
    <property type="term" value="P:protein transport"/>
    <property type="evidence" value="ECO:0007669"/>
    <property type="project" value="UniProtKB-KW"/>
</dbReference>
<dbReference type="InterPro" id="IPR003708">
    <property type="entry name" value="SecB"/>
</dbReference>
<keyword evidence="4" id="KW-0811">Translocation</keyword>
<dbReference type="Proteomes" id="UP000245059">
    <property type="component" value="Unassembled WGS sequence"/>
</dbReference>